<sequence>MSSKEKSLYALTNALQPVRRVWKQAATMVLARSGISMSLATVVVLVHRNPQGINQRDLAEEVGVNPGALVRLLDQASELGLLERQEQSNDRRFKVLRTLPAGAELAEKIETAANKLRLELMHDVPLEEIETATRILRLFEERACQYLQQANHKS</sequence>
<comment type="caution">
    <text evidence="5">The sequence shown here is derived from an EMBL/GenBank/DDBJ whole genome shotgun (WGS) entry which is preliminary data.</text>
</comment>
<gene>
    <name evidence="5" type="ORF">COO59_00075</name>
</gene>
<keyword evidence="2" id="KW-0238">DNA-binding</keyword>
<feature type="domain" description="HTH marR-type" evidence="4">
    <location>
        <begin position="4"/>
        <end position="141"/>
    </location>
</feature>
<dbReference type="PROSITE" id="PS50995">
    <property type="entry name" value="HTH_MARR_2"/>
    <property type="match status" value="1"/>
</dbReference>
<dbReference type="GO" id="GO:0003677">
    <property type="term" value="F:DNA binding"/>
    <property type="evidence" value="ECO:0007669"/>
    <property type="project" value="UniProtKB-KW"/>
</dbReference>
<name>A0A2K1QE17_9GAMM</name>
<dbReference type="PRINTS" id="PR00598">
    <property type="entry name" value="HTHMARR"/>
</dbReference>
<dbReference type="PANTHER" id="PTHR33164:SF64">
    <property type="entry name" value="TRANSCRIPTIONAL REGULATOR SLYA"/>
    <property type="match status" value="1"/>
</dbReference>
<dbReference type="Proteomes" id="UP000236345">
    <property type="component" value="Unassembled WGS sequence"/>
</dbReference>
<dbReference type="AlphaFoldDB" id="A0A2K1QE17"/>
<dbReference type="Gene3D" id="1.10.10.10">
    <property type="entry name" value="Winged helix-like DNA-binding domain superfamily/Winged helix DNA-binding domain"/>
    <property type="match status" value="1"/>
</dbReference>
<dbReference type="InterPro" id="IPR000835">
    <property type="entry name" value="HTH_MarR-typ"/>
</dbReference>
<evidence type="ECO:0000313" key="5">
    <source>
        <dbReference type="EMBL" id="PNS13265.1"/>
    </source>
</evidence>
<dbReference type="SUPFAM" id="SSF46785">
    <property type="entry name" value="Winged helix' DNA-binding domain"/>
    <property type="match status" value="1"/>
</dbReference>
<dbReference type="Pfam" id="PF12802">
    <property type="entry name" value="MarR_2"/>
    <property type="match status" value="1"/>
</dbReference>
<keyword evidence="1" id="KW-0805">Transcription regulation</keyword>
<dbReference type="SMART" id="SM00347">
    <property type="entry name" value="HTH_MARR"/>
    <property type="match status" value="1"/>
</dbReference>
<organism evidence="5 6">
    <name type="scientific">Mixta theicola</name>
    <dbReference type="NCBI Taxonomy" id="1458355"/>
    <lineage>
        <taxon>Bacteria</taxon>
        <taxon>Pseudomonadati</taxon>
        <taxon>Pseudomonadota</taxon>
        <taxon>Gammaproteobacteria</taxon>
        <taxon>Enterobacterales</taxon>
        <taxon>Erwiniaceae</taxon>
        <taxon>Mixta</taxon>
    </lineage>
</organism>
<dbReference type="GO" id="GO:0006950">
    <property type="term" value="P:response to stress"/>
    <property type="evidence" value="ECO:0007669"/>
    <property type="project" value="TreeGrafter"/>
</dbReference>
<dbReference type="InterPro" id="IPR036390">
    <property type="entry name" value="WH_DNA-bd_sf"/>
</dbReference>
<dbReference type="InterPro" id="IPR039422">
    <property type="entry name" value="MarR/SlyA-like"/>
</dbReference>
<keyword evidence="6" id="KW-1185">Reference proteome</keyword>
<accession>A0A2K1QE17</accession>
<dbReference type="OrthoDB" id="7427954at2"/>
<keyword evidence="3" id="KW-0804">Transcription</keyword>
<protein>
    <submittedName>
        <fullName evidence="5">MarR family transcriptional regulator</fullName>
    </submittedName>
</protein>
<dbReference type="GO" id="GO:0003700">
    <property type="term" value="F:DNA-binding transcription factor activity"/>
    <property type="evidence" value="ECO:0007669"/>
    <property type="project" value="InterPro"/>
</dbReference>
<proteinExistence type="predicted"/>
<evidence type="ECO:0000256" key="2">
    <source>
        <dbReference type="ARBA" id="ARBA00023125"/>
    </source>
</evidence>
<evidence type="ECO:0000313" key="6">
    <source>
        <dbReference type="Proteomes" id="UP000236345"/>
    </source>
</evidence>
<dbReference type="EMBL" id="NWUO01000001">
    <property type="protein sequence ID" value="PNS13265.1"/>
    <property type="molecule type" value="Genomic_DNA"/>
</dbReference>
<evidence type="ECO:0000259" key="4">
    <source>
        <dbReference type="PROSITE" id="PS50995"/>
    </source>
</evidence>
<evidence type="ECO:0000256" key="1">
    <source>
        <dbReference type="ARBA" id="ARBA00023015"/>
    </source>
</evidence>
<evidence type="ECO:0000256" key="3">
    <source>
        <dbReference type="ARBA" id="ARBA00023163"/>
    </source>
</evidence>
<dbReference type="PANTHER" id="PTHR33164">
    <property type="entry name" value="TRANSCRIPTIONAL REGULATOR, MARR FAMILY"/>
    <property type="match status" value="1"/>
</dbReference>
<reference evidence="6" key="1">
    <citation type="submission" date="2017-09" db="EMBL/GenBank/DDBJ databases">
        <authorList>
            <person name="Palmer M."/>
            <person name="Steenkamp E.T."/>
            <person name="Coetzee M.P."/>
            <person name="Avontuur J.R."/>
            <person name="Van Zyl E."/>
            <person name="Chan W.-Y."/>
            <person name="Blom J."/>
            <person name="Venter S.N."/>
        </authorList>
    </citation>
    <scope>NUCLEOTIDE SEQUENCE [LARGE SCALE GENOMIC DNA]</scope>
    <source>
        <strain evidence="6">QC88-366</strain>
    </source>
</reference>
<dbReference type="InterPro" id="IPR036388">
    <property type="entry name" value="WH-like_DNA-bd_sf"/>
</dbReference>
<dbReference type="RefSeq" id="WP_103057818.1">
    <property type="nucleotide sequence ID" value="NZ_BSOF01000014.1"/>
</dbReference>